<gene>
    <name evidence="2" type="ORF">KGMB03357_06090</name>
</gene>
<comment type="caution">
    <text evidence="2">The sequence shown here is derived from an EMBL/GenBank/DDBJ whole genome shotgun (WGS) entry which is preliminary data.</text>
</comment>
<organism evidence="2 3">
    <name type="scientific">Anaerotignum faecicola</name>
    <dbReference type="NCBI Taxonomy" id="2358141"/>
    <lineage>
        <taxon>Bacteria</taxon>
        <taxon>Bacillati</taxon>
        <taxon>Bacillota</taxon>
        <taxon>Clostridia</taxon>
        <taxon>Lachnospirales</taxon>
        <taxon>Anaerotignaceae</taxon>
        <taxon>Anaerotignum</taxon>
    </lineage>
</organism>
<reference evidence="2 3" key="1">
    <citation type="submission" date="2018-10" db="EMBL/GenBank/DDBJ databases">
        <title>Draft Genome Sequence of Anaerotignum sp. KCTC 15736.</title>
        <authorList>
            <person name="Choi S.H."/>
            <person name="Kim J.S."/>
            <person name="Kang S.W."/>
            <person name="Lee J.S."/>
            <person name="Park S.H."/>
        </authorList>
    </citation>
    <scope>NUCLEOTIDE SEQUENCE [LARGE SCALE GENOMIC DNA]</scope>
    <source>
        <strain evidence="2 3">KCTC 15736</strain>
    </source>
</reference>
<proteinExistence type="predicted"/>
<sequence length="210" mass="24529">MAERQGLEVWGYRMCMKDRMRRFLVDVLDIHNKDVIEKVIGISSTRHYPKGRALYNQGEPVDTCCFLMEGVTGAFLYTTGGKQISDDFSFVSGEMITPFTNRQRKALTSVVAMSNVDVFVIANMDVITLFRTYPEFQTILFEWLMQAYHKQWALKSARYQMAAKERYLFFLKEYEGLEDVVSDRFLASFLDMSPETLSRQKRCLREEKPD</sequence>
<name>A0A401LBP7_9FIRM</name>
<dbReference type="SUPFAM" id="SSF51206">
    <property type="entry name" value="cAMP-binding domain-like"/>
    <property type="match status" value="1"/>
</dbReference>
<dbReference type="AlphaFoldDB" id="A0A401LBP7"/>
<dbReference type="EMBL" id="BHVZ01000001">
    <property type="protein sequence ID" value="GCB28948.1"/>
    <property type="molecule type" value="Genomic_DNA"/>
</dbReference>
<dbReference type="InterPro" id="IPR014710">
    <property type="entry name" value="RmlC-like_jellyroll"/>
</dbReference>
<evidence type="ECO:0000313" key="3">
    <source>
        <dbReference type="Proteomes" id="UP000287361"/>
    </source>
</evidence>
<dbReference type="Gene3D" id="2.60.120.10">
    <property type="entry name" value="Jelly Rolls"/>
    <property type="match status" value="1"/>
</dbReference>
<dbReference type="Pfam" id="PF00027">
    <property type="entry name" value="cNMP_binding"/>
    <property type="match status" value="1"/>
</dbReference>
<dbReference type="Proteomes" id="UP000287361">
    <property type="component" value="Unassembled WGS sequence"/>
</dbReference>
<dbReference type="InterPro" id="IPR000595">
    <property type="entry name" value="cNMP-bd_dom"/>
</dbReference>
<evidence type="ECO:0000259" key="1">
    <source>
        <dbReference type="Pfam" id="PF00027"/>
    </source>
</evidence>
<feature type="domain" description="Cyclic nucleotide-binding" evidence="1">
    <location>
        <begin position="46"/>
        <end position="133"/>
    </location>
</feature>
<dbReference type="CDD" id="cd00038">
    <property type="entry name" value="CAP_ED"/>
    <property type="match status" value="1"/>
</dbReference>
<dbReference type="OrthoDB" id="9798104at2"/>
<evidence type="ECO:0000313" key="2">
    <source>
        <dbReference type="EMBL" id="GCB28948.1"/>
    </source>
</evidence>
<protein>
    <recommendedName>
        <fullName evidence="1">Cyclic nucleotide-binding domain-containing protein</fullName>
    </recommendedName>
</protein>
<keyword evidence="3" id="KW-1185">Reference proteome</keyword>
<accession>A0A401LBP7</accession>
<dbReference type="InterPro" id="IPR018490">
    <property type="entry name" value="cNMP-bd_dom_sf"/>
</dbReference>